<reference evidence="2 3" key="1">
    <citation type="submission" date="2016-10" db="EMBL/GenBank/DDBJ databases">
        <authorList>
            <person name="de Groot N.N."/>
        </authorList>
    </citation>
    <scope>NUCLEOTIDE SEQUENCE [LARGE SCALE GENOMIC DNA]</scope>
    <source>
        <strain evidence="2 3">CGMCC 1.9157</strain>
    </source>
</reference>
<dbReference type="EMBL" id="FOVR01000036">
    <property type="protein sequence ID" value="SFP22927.1"/>
    <property type="molecule type" value="Genomic_DNA"/>
</dbReference>
<accession>A0A1I5NMJ1</accession>
<protein>
    <submittedName>
        <fullName evidence="2">Uncharacterized protein</fullName>
    </submittedName>
</protein>
<dbReference type="STRING" id="655353.SAMN04488056_1362"/>
<organism evidence="2 3">
    <name type="scientific">Cohaesibacter marisflavi</name>
    <dbReference type="NCBI Taxonomy" id="655353"/>
    <lineage>
        <taxon>Bacteria</taxon>
        <taxon>Pseudomonadati</taxon>
        <taxon>Pseudomonadota</taxon>
        <taxon>Alphaproteobacteria</taxon>
        <taxon>Hyphomicrobiales</taxon>
        <taxon>Cohaesibacteraceae</taxon>
    </lineage>
</organism>
<evidence type="ECO:0000256" key="1">
    <source>
        <dbReference type="SAM" id="Coils"/>
    </source>
</evidence>
<evidence type="ECO:0000313" key="2">
    <source>
        <dbReference type="EMBL" id="SFP22927.1"/>
    </source>
</evidence>
<sequence>MGALIGTVTIWKMTMTEKQRKHLKSLQKAQTCEWIKSRRHKPTWADVTTFILKEFNIDRKENTVCRDPDLRNAMKARASVTPPSPILGKPTTKKLEALIEENDKLKVRIAELEDQVQAFTEERIAMINFASAHQFTESEIKRSLFPVDRNATDISND</sequence>
<feature type="coiled-coil region" evidence="1">
    <location>
        <begin position="95"/>
        <end position="122"/>
    </location>
</feature>
<gene>
    <name evidence="2" type="ORF">SAMN04488056_1362</name>
</gene>
<dbReference type="Proteomes" id="UP000199236">
    <property type="component" value="Unassembled WGS sequence"/>
</dbReference>
<name>A0A1I5NMJ1_9HYPH</name>
<keyword evidence="3" id="KW-1185">Reference proteome</keyword>
<evidence type="ECO:0000313" key="3">
    <source>
        <dbReference type="Proteomes" id="UP000199236"/>
    </source>
</evidence>
<dbReference type="AlphaFoldDB" id="A0A1I5NMJ1"/>
<keyword evidence="1" id="KW-0175">Coiled coil</keyword>
<proteinExistence type="predicted"/>